<keyword evidence="2" id="KW-0479">Metal-binding</keyword>
<dbReference type="GO" id="GO:0008137">
    <property type="term" value="F:NADH dehydrogenase (ubiquinone) activity"/>
    <property type="evidence" value="ECO:0007669"/>
    <property type="project" value="InterPro"/>
</dbReference>
<evidence type="ECO:0000259" key="5">
    <source>
        <dbReference type="PROSITE" id="PS51085"/>
    </source>
</evidence>
<evidence type="ECO:0000313" key="8">
    <source>
        <dbReference type="Proteomes" id="UP000322876"/>
    </source>
</evidence>
<evidence type="ECO:0000256" key="4">
    <source>
        <dbReference type="ARBA" id="ARBA00023014"/>
    </source>
</evidence>
<dbReference type="GO" id="GO:0016020">
    <property type="term" value="C:membrane"/>
    <property type="evidence" value="ECO:0007669"/>
    <property type="project" value="InterPro"/>
</dbReference>
<dbReference type="GO" id="GO:0042773">
    <property type="term" value="P:ATP synthesis coupled electron transport"/>
    <property type="evidence" value="ECO:0007669"/>
    <property type="project" value="InterPro"/>
</dbReference>
<proteinExistence type="predicted"/>
<dbReference type="SUPFAM" id="SSF54292">
    <property type="entry name" value="2Fe-2S ferredoxin-like"/>
    <property type="match status" value="1"/>
</dbReference>
<evidence type="ECO:0000256" key="1">
    <source>
        <dbReference type="ARBA" id="ARBA00022485"/>
    </source>
</evidence>
<dbReference type="Gene3D" id="3.30.70.20">
    <property type="match status" value="1"/>
</dbReference>
<dbReference type="EMBL" id="VFJB01000010">
    <property type="protein sequence ID" value="KAA0256847.1"/>
    <property type="molecule type" value="Genomic_DNA"/>
</dbReference>
<dbReference type="PANTHER" id="PTHR24960">
    <property type="entry name" value="PHOTOSYSTEM I IRON-SULFUR CENTER-RELATED"/>
    <property type="match status" value="1"/>
</dbReference>
<dbReference type="InterPro" id="IPR036010">
    <property type="entry name" value="2Fe-2S_ferredoxin-like_sf"/>
</dbReference>
<organism evidence="7 8">
    <name type="scientific">Deferribacter autotrophicus</name>
    <dbReference type="NCBI Taxonomy" id="500465"/>
    <lineage>
        <taxon>Bacteria</taxon>
        <taxon>Pseudomonadati</taxon>
        <taxon>Deferribacterota</taxon>
        <taxon>Deferribacteres</taxon>
        <taxon>Deferribacterales</taxon>
        <taxon>Deferribacteraceae</taxon>
        <taxon>Deferribacter</taxon>
    </lineage>
</organism>
<dbReference type="GO" id="GO:0051539">
    <property type="term" value="F:4 iron, 4 sulfur cluster binding"/>
    <property type="evidence" value="ECO:0007669"/>
    <property type="project" value="UniProtKB-KW"/>
</dbReference>
<keyword evidence="4" id="KW-0411">Iron-sulfur</keyword>
<dbReference type="InterPro" id="IPR017900">
    <property type="entry name" value="4Fe4S_Fe_S_CS"/>
</dbReference>
<dbReference type="OrthoDB" id="9805142at2"/>
<dbReference type="RefSeq" id="WP_149267427.1">
    <property type="nucleotide sequence ID" value="NZ_VFJB01000010.1"/>
</dbReference>
<dbReference type="Pfam" id="PF13510">
    <property type="entry name" value="Fer2_4"/>
    <property type="match status" value="1"/>
</dbReference>
<dbReference type="InterPro" id="IPR001041">
    <property type="entry name" value="2Fe-2S_ferredoxin-type"/>
</dbReference>
<accession>A0A5A8F0K7</accession>
<dbReference type="Pfam" id="PF12838">
    <property type="entry name" value="Fer4_7"/>
    <property type="match status" value="1"/>
</dbReference>
<feature type="domain" description="2Fe-2S ferredoxin-type" evidence="5">
    <location>
        <begin position="3"/>
        <end position="83"/>
    </location>
</feature>
<protein>
    <submittedName>
        <fullName evidence="7">4Fe-4S dicluster domain-containing protein</fullName>
    </submittedName>
</protein>
<name>A0A5A8F0K7_9BACT</name>
<evidence type="ECO:0000256" key="2">
    <source>
        <dbReference type="ARBA" id="ARBA00022723"/>
    </source>
</evidence>
<dbReference type="AlphaFoldDB" id="A0A5A8F0K7"/>
<keyword evidence="3" id="KW-0408">Iron</keyword>
<dbReference type="PROSITE" id="PS00641">
    <property type="entry name" value="COMPLEX1_75K_1"/>
    <property type="match status" value="1"/>
</dbReference>
<reference evidence="7 8" key="1">
    <citation type="submission" date="2019-06" db="EMBL/GenBank/DDBJ databases">
        <title>Genomic insights into carbon and energy metabolism of Deferribacter autotrophicus revealed new metabolic traits in the phylum Deferribacteres.</title>
        <authorList>
            <person name="Slobodkin A.I."/>
            <person name="Slobodkina G.B."/>
            <person name="Allioux M."/>
            <person name="Alain K."/>
            <person name="Jebbar M."/>
            <person name="Shadrin V."/>
            <person name="Kublanov I.V."/>
            <person name="Toshchakov S.V."/>
            <person name="Bonch-Osmolovskaya E.A."/>
        </authorList>
    </citation>
    <scope>NUCLEOTIDE SEQUENCE [LARGE SCALE GENOMIC DNA]</scope>
    <source>
        <strain evidence="7 8">SL50</strain>
    </source>
</reference>
<dbReference type="InterPro" id="IPR050157">
    <property type="entry name" value="PSI_iron-sulfur_center"/>
</dbReference>
<evidence type="ECO:0000256" key="3">
    <source>
        <dbReference type="ARBA" id="ARBA00023004"/>
    </source>
</evidence>
<dbReference type="PROSITE" id="PS51085">
    <property type="entry name" value="2FE2S_FER_2"/>
    <property type="match status" value="1"/>
</dbReference>
<evidence type="ECO:0000259" key="6">
    <source>
        <dbReference type="PROSITE" id="PS51379"/>
    </source>
</evidence>
<keyword evidence="8" id="KW-1185">Reference proteome</keyword>
<dbReference type="GO" id="GO:0046872">
    <property type="term" value="F:metal ion binding"/>
    <property type="evidence" value="ECO:0007669"/>
    <property type="project" value="UniProtKB-KW"/>
</dbReference>
<sequence>MTEYVNIYINGRKYEAKNGEMLLSVARRNGIYVPSLCYEEALGAYGSCRMCIVEVIAGEQKGITTSCSLACTKDLKVETDTQEIIKHRKILIELYLAQAPNSEKIRELANKYGVKNTRFKRKIEKKDPLDNKCILCGLCVRTCNELIGRGVINFINRGYKTKVNTPYFESSEICMGCKACLEVCPTDAITITDKGDTRILSSWSNTTVKMEKCIGCGKFSVPEPIRKKMDSKFFYEDEVLKNLCPDCRKKLITKKVTLISEKKVEQYVK</sequence>
<dbReference type="PROSITE" id="PS00198">
    <property type="entry name" value="4FE4S_FER_1"/>
    <property type="match status" value="1"/>
</dbReference>
<feature type="domain" description="4Fe-4S ferredoxin-type" evidence="6">
    <location>
        <begin position="121"/>
        <end position="157"/>
    </location>
</feature>
<dbReference type="Proteomes" id="UP000322876">
    <property type="component" value="Unassembled WGS sequence"/>
</dbReference>
<comment type="caution">
    <text evidence="7">The sequence shown here is derived from an EMBL/GenBank/DDBJ whole genome shotgun (WGS) entry which is preliminary data.</text>
</comment>
<gene>
    <name evidence="7" type="ORF">FHQ18_12025</name>
</gene>
<dbReference type="Gene3D" id="3.10.20.740">
    <property type="match status" value="1"/>
</dbReference>
<evidence type="ECO:0000313" key="7">
    <source>
        <dbReference type="EMBL" id="KAA0256847.1"/>
    </source>
</evidence>
<dbReference type="PANTHER" id="PTHR24960:SF84">
    <property type="entry name" value="HYDROGENASE SUBUNIT"/>
    <property type="match status" value="1"/>
</dbReference>
<keyword evidence="1" id="KW-0004">4Fe-4S</keyword>
<dbReference type="InterPro" id="IPR017896">
    <property type="entry name" value="4Fe4S_Fe-S-bd"/>
</dbReference>
<dbReference type="SUPFAM" id="SSF54862">
    <property type="entry name" value="4Fe-4S ferredoxins"/>
    <property type="match status" value="1"/>
</dbReference>
<dbReference type="PROSITE" id="PS51379">
    <property type="entry name" value="4FE4S_FER_2"/>
    <property type="match status" value="2"/>
</dbReference>
<dbReference type="InterPro" id="IPR000283">
    <property type="entry name" value="NADH_UbQ_OxRdtase_75kDa_su_CS"/>
</dbReference>
<dbReference type="CDD" id="cd00207">
    <property type="entry name" value="fer2"/>
    <property type="match status" value="1"/>
</dbReference>
<feature type="domain" description="4Fe-4S ferredoxin-type" evidence="6">
    <location>
        <begin position="164"/>
        <end position="194"/>
    </location>
</feature>